<feature type="transmembrane region" description="Helical" evidence="4">
    <location>
        <begin position="164"/>
        <end position="185"/>
    </location>
</feature>
<dbReference type="SUPFAM" id="SSF103473">
    <property type="entry name" value="MFS general substrate transporter"/>
    <property type="match status" value="1"/>
</dbReference>
<dbReference type="GO" id="GO:0022857">
    <property type="term" value="F:transmembrane transporter activity"/>
    <property type="evidence" value="ECO:0007669"/>
    <property type="project" value="InterPro"/>
</dbReference>
<evidence type="ECO:0000259" key="5">
    <source>
        <dbReference type="PROSITE" id="PS50850"/>
    </source>
</evidence>
<dbReference type="PANTHER" id="PTHR23525">
    <property type="entry name" value="TRANSPORTER, PUTATIVE-RELATED"/>
    <property type="match status" value="1"/>
</dbReference>
<organism evidence="6 7">
    <name type="scientific">Marinithermus hydrothermalis (strain DSM 14884 / JCM 11576 / T1)</name>
    <dbReference type="NCBI Taxonomy" id="869210"/>
    <lineage>
        <taxon>Bacteria</taxon>
        <taxon>Thermotogati</taxon>
        <taxon>Deinococcota</taxon>
        <taxon>Deinococci</taxon>
        <taxon>Thermales</taxon>
        <taxon>Thermaceae</taxon>
        <taxon>Marinithermus</taxon>
    </lineage>
</organism>
<feature type="domain" description="Major facilitator superfamily (MFS) profile" evidence="5">
    <location>
        <begin position="10"/>
        <end position="384"/>
    </location>
</feature>
<reference evidence="6 7" key="1">
    <citation type="journal article" date="2012" name="Stand. Genomic Sci.">
        <title>Complete genome sequence of the aerobic, heterotroph Marinithermus hydrothermalis type strain (T1(T)) from a deep-sea hydrothermal vent chimney.</title>
        <authorList>
            <person name="Copeland A."/>
            <person name="Gu W."/>
            <person name="Yasawong M."/>
            <person name="Lapidus A."/>
            <person name="Lucas S."/>
            <person name="Deshpande S."/>
            <person name="Pagani I."/>
            <person name="Tapia R."/>
            <person name="Cheng J.F."/>
            <person name="Goodwin L.A."/>
            <person name="Pitluck S."/>
            <person name="Liolios K."/>
            <person name="Ivanova N."/>
            <person name="Mavromatis K."/>
            <person name="Mikhailova N."/>
            <person name="Pati A."/>
            <person name="Chen A."/>
            <person name="Palaniappan K."/>
            <person name="Land M."/>
            <person name="Pan C."/>
            <person name="Brambilla E.M."/>
            <person name="Rohde M."/>
            <person name="Tindall B.J."/>
            <person name="Sikorski J."/>
            <person name="Goker M."/>
            <person name="Detter J.C."/>
            <person name="Bristow J."/>
            <person name="Eisen J.A."/>
            <person name="Markowitz V."/>
            <person name="Hugenholtz P."/>
            <person name="Kyrpides N.C."/>
            <person name="Klenk H.P."/>
            <person name="Woyke T."/>
        </authorList>
    </citation>
    <scope>NUCLEOTIDE SEQUENCE [LARGE SCALE GENOMIC DNA]</scope>
    <source>
        <strain evidence="7">DSM 14884 / JCM 11576 / T1</strain>
    </source>
</reference>
<dbReference type="Gene3D" id="1.20.1250.20">
    <property type="entry name" value="MFS general substrate transporter like domains"/>
    <property type="match status" value="2"/>
</dbReference>
<dbReference type="AlphaFoldDB" id="F2NPS4"/>
<proteinExistence type="predicted"/>
<dbReference type="InterPro" id="IPR036259">
    <property type="entry name" value="MFS_trans_sf"/>
</dbReference>
<dbReference type="Pfam" id="PF07690">
    <property type="entry name" value="MFS_1"/>
    <property type="match status" value="2"/>
</dbReference>
<dbReference type="STRING" id="869210.Marky_2126"/>
<keyword evidence="1 4" id="KW-0812">Transmembrane</keyword>
<dbReference type="eggNOG" id="COG2814">
    <property type="taxonomic scope" value="Bacteria"/>
</dbReference>
<feature type="transmembrane region" description="Helical" evidence="4">
    <location>
        <begin position="12"/>
        <end position="32"/>
    </location>
</feature>
<dbReference type="EMBL" id="CP002630">
    <property type="protein sequence ID" value="AEB12850.1"/>
    <property type="molecule type" value="Genomic_DNA"/>
</dbReference>
<evidence type="ECO:0000256" key="4">
    <source>
        <dbReference type="SAM" id="Phobius"/>
    </source>
</evidence>
<dbReference type="KEGG" id="mhd:Marky_2126"/>
<accession>F2NPS4</accession>
<dbReference type="PANTHER" id="PTHR23525:SF1">
    <property type="entry name" value="NODULIN-LIKE DOMAIN-CONTAINING PROTEIN"/>
    <property type="match status" value="1"/>
</dbReference>
<evidence type="ECO:0000313" key="6">
    <source>
        <dbReference type="EMBL" id="AEB12850.1"/>
    </source>
</evidence>
<evidence type="ECO:0000256" key="2">
    <source>
        <dbReference type="ARBA" id="ARBA00022989"/>
    </source>
</evidence>
<evidence type="ECO:0000313" key="7">
    <source>
        <dbReference type="Proteomes" id="UP000007030"/>
    </source>
</evidence>
<protein>
    <submittedName>
        <fullName evidence="6">Major facilitator superfamily MFS_1</fullName>
    </submittedName>
</protein>
<name>F2NPS4_MARHT</name>
<keyword evidence="2 4" id="KW-1133">Transmembrane helix</keyword>
<keyword evidence="3 4" id="KW-0472">Membrane</keyword>
<gene>
    <name evidence="6" type="ordered locus">Marky_2126</name>
</gene>
<dbReference type="PROSITE" id="PS50850">
    <property type="entry name" value="MFS"/>
    <property type="match status" value="1"/>
</dbReference>
<feature type="transmembrane region" description="Helical" evidence="4">
    <location>
        <begin position="88"/>
        <end position="110"/>
    </location>
</feature>
<feature type="transmembrane region" description="Helical" evidence="4">
    <location>
        <begin position="131"/>
        <end position="152"/>
    </location>
</feature>
<feature type="transmembrane region" description="Helical" evidence="4">
    <location>
        <begin position="44"/>
        <end position="68"/>
    </location>
</feature>
<dbReference type="HOGENOM" id="CLU_025894_0_0_0"/>
<feature type="transmembrane region" description="Helical" evidence="4">
    <location>
        <begin position="206"/>
        <end position="228"/>
    </location>
</feature>
<dbReference type="InterPro" id="IPR020846">
    <property type="entry name" value="MFS_dom"/>
</dbReference>
<dbReference type="Proteomes" id="UP000007030">
    <property type="component" value="Chromosome"/>
</dbReference>
<feature type="transmembrane region" description="Helical" evidence="4">
    <location>
        <begin position="357"/>
        <end position="380"/>
    </location>
</feature>
<feature type="transmembrane region" description="Helical" evidence="4">
    <location>
        <begin position="234"/>
        <end position="255"/>
    </location>
</feature>
<evidence type="ECO:0000256" key="1">
    <source>
        <dbReference type="ARBA" id="ARBA00022692"/>
    </source>
</evidence>
<keyword evidence="7" id="KW-1185">Reference proteome</keyword>
<dbReference type="InterPro" id="IPR011701">
    <property type="entry name" value="MFS"/>
</dbReference>
<evidence type="ECO:0000256" key="3">
    <source>
        <dbReference type="ARBA" id="ARBA00023136"/>
    </source>
</evidence>
<sequence>MPEPGDLVSAVYRVLLAAFFAGMGMSLSWLFLNFHLEAIGFSRTLVGFANATPALSLVVLGVPLGFWLPRWGYVRSLWGGAGLAAAGLGLVAWAPLASLVFVGLVIYGVGNAMLMGAQAPLLTRLVPQERRVLVFSWQGALTTGAGFFGNLAGGWLPRWLGGPAEALGVAAALFALTLLPLWGLRPEGRGDRRVGRVRHAALWARLLLPILVISLGAGLIMPFLNLYLSEKFNLAYATVGALFAFSSLATMAAMLIQPRLAARFGKLGAIVISQAASLPFILVLAYVPYLPLVALAMFVRGALMNAATPVYTALAMDLLPEEERAAFMLVEGALWQAGWAVGSAVSGRIQEALGLAAFDYLFAGMLLLYALATLLFPLLLGREQGARVLE</sequence>